<keyword evidence="3" id="KW-1185">Reference proteome</keyword>
<reference evidence="2 3" key="1">
    <citation type="submission" date="2014-04" db="EMBL/GenBank/DDBJ databases">
        <authorList>
            <consortium name="DOE Joint Genome Institute"/>
            <person name="Kuo A."/>
            <person name="Kohler A."/>
            <person name="Nagy L.G."/>
            <person name="Floudas D."/>
            <person name="Copeland A."/>
            <person name="Barry K.W."/>
            <person name="Cichocki N."/>
            <person name="Veneault-Fourrey C."/>
            <person name="LaButti K."/>
            <person name="Lindquist E.A."/>
            <person name="Lipzen A."/>
            <person name="Lundell T."/>
            <person name="Morin E."/>
            <person name="Murat C."/>
            <person name="Sun H."/>
            <person name="Tunlid A."/>
            <person name="Henrissat B."/>
            <person name="Grigoriev I.V."/>
            <person name="Hibbett D.S."/>
            <person name="Martin F."/>
            <person name="Nordberg H.P."/>
            <person name="Cantor M.N."/>
            <person name="Hua S.X."/>
        </authorList>
    </citation>
    <scope>NUCLEOTIDE SEQUENCE [LARGE SCALE GENOMIC DNA]</scope>
    <source>
        <strain evidence="2 3">Foug A</strain>
    </source>
</reference>
<evidence type="ECO:0000313" key="2">
    <source>
        <dbReference type="EMBL" id="KIM52132.1"/>
    </source>
</evidence>
<name>A0A0C2ZH61_9AGAM</name>
<evidence type="ECO:0000313" key="3">
    <source>
        <dbReference type="Proteomes" id="UP000053989"/>
    </source>
</evidence>
<reference evidence="3" key="2">
    <citation type="submission" date="2015-01" db="EMBL/GenBank/DDBJ databases">
        <title>Evolutionary Origins and Diversification of the Mycorrhizal Mutualists.</title>
        <authorList>
            <consortium name="DOE Joint Genome Institute"/>
            <consortium name="Mycorrhizal Genomics Consortium"/>
            <person name="Kohler A."/>
            <person name="Kuo A."/>
            <person name="Nagy L.G."/>
            <person name="Floudas D."/>
            <person name="Copeland A."/>
            <person name="Barry K.W."/>
            <person name="Cichocki N."/>
            <person name="Veneault-Fourrey C."/>
            <person name="LaButti K."/>
            <person name="Lindquist E.A."/>
            <person name="Lipzen A."/>
            <person name="Lundell T."/>
            <person name="Morin E."/>
            <person name="Murat C."/>
            <person name="Riley R."/>
            <person name="Ohm R."/>
            <person name="Sun H."/>
            <person name="Tunlid A."/>
            <person name="Henrissat B."/>
            <person name="Grigoriev I.V."/>
            <person name="Hibbett D.S."/>
            <person name="Martin F."/>
        </authorList>
    </citation>
    <scope>NUCLEOTIDE SEQUENCE [LARGE SCALE GENOMIC DNA]</scope>
    <source>
        <strain evidence="3">Foug A</strain>
    </source>
</reference>
<dbReference type="Proteomes" id="UP000053989">
    <property type="component" value="Unassembled WGS sequence"/>
</dbReference>
<dbReference type="EMBL" id="KN822222">
    <property type="protein sequence ID" value="KIM52132.1"/>
    <property type="molecule type" value="Genomic_DNA"/>
</dbReference>
<feature type="region of interest" description="Disordered" evidence="1">
    <location>
        <begin position="49"/>
        <end position="68"/>
    </location>
</feature>
<dbReference type="HOGENOM" id="CLU_2211510_0_0_1"/>
<protein>
    <submittedName>
        <fullName evidence="2">Uncharacterized protein</fullName>
    </submittedName>
</protein>
<organism evidence="2 3">
    <name type="scientific">Scleroderma citrinum Foug A</name>
    <dbReference type="NCBI Taxonomy" id="1036808"/>
    <lineage>
        <taxon>Eukaryota</taxon>
        <taxon>Fungi</taxon>
        <taxon>Dikarya</taxon>
        <taxon>Basidiomycota</taxon>
        <taxon>Agaricomycotina</taxon>
        <taxon>Agaricomycetes</taxon>
        <taxon>Agaricomycetidae</taxon>
        <taxon>Boletales</taxon>
        <taxon>Sclerodermatineae</taxon>
        <taxon>Sclerodermataceae</taxon>
        <taxon>Scleroderma</taxon>
    </lineage>
</organism>
<dbReference type="InParanoid" id="A0A0C2ZH61"/>
<proteinExistence type="predicted"/>
<sequence length="107" mass="11711">MNIPKLSPSPRIPSLSPRRAMSAIGMRGLGASSDLIHLVDLRWPCKRGNHVKDGEAPTRSNNMNPKPGYLGRRVYLQLQLGSAGSIRAHRINSTQLVGNRDRQGSSD</sequence>
<gene>
    <name evidence="2" type="ORF">SCLCIDRAFT_1223998</name>
</gene>
<dbReference type="AlphaFoldDB" id="A0A0C2ZH61"/>
<accession>A0A0C2ZH61</accession>
<evidence type="ECO:0000256" key="1">
    <source>
        <dbReference type="SAM" id="MobiDB-lite"/>
    </source>
</evidence>